<feature type="compositionally biased region" description="Polar residues" evidence="1">
    <location>
        <begin position="411"/>
        <end position="423"/>
    </location>
</feature>
<dbReference type="PANTHER" id="PTHR34112">
    <property type="entry name" value="C-JUN-AMINO-TERMINAL KINASE-INTERACTING PROTEIN"/>
    <property type="match status" value="1"/>
</dbReference>
<feature type="compositionally biased region" description="Basic and acidic residues" evidence="1">
    <location>
        <begin position="1"/>
        <end position="18"/>
    </location>
</feature>
<organism evidence="2 3">
    <name type="scientific">Colocasia esculenta</name>
    <name type="common">Wild taro</name>
    <name type="synonym">Arum esculentum</name>
    <dbReference type="NCBI Taxonomy" id="4460"/>
    <lineage>
        <taxon>Eukaryota</taxon>
        <taxon>Viridiplantae</taxon>
        <taxon>Streptophyta</taxon>
        <taxon>Embryophyta</taxon>
        <taxon>Tracheophyta</taxon>
        <taxon>Spermatophyta</taxon>
        <taxon>Magnoliopsida</taxon>
        <taxon>Liliopsida</taxon>
        <taxon>Araceae</taxon>
        <taxon>Aroideae</taxon>
        <taxon>Colocasieae</taxon>
        <taxon>Colocasia</taxon>
    </lineage>
</organism>
<protein>
    <submittedName>
        <fullName evidence="2">Uncharacterized protein</fullName>
    </submittedName>
</protein>
<sequence length="608" mass="65008">MDKSELEPIAFTERRKTEPTLVPEWLKTNGSIGVSSSGGSNHVSGPSSHLDDQAGGTLSRNRLLVTASDRDSPRSSLFKDISSLSYRRSSSANGSLTHEKDISSHSRPYSSFGRSHRDRDRGKESDFRDKEKSINLENGIHDFPDSFVSNRAEKDTLRRSQSMIAGRGGNLWVKRTANDTFNSLSGVNIASGVGKSSFEREFPSLGTEDKQGPPEIGRVSSPGLSSAAQSLPLCSSAIIGGDGWTSALAEVPIIIGGNGPLLSSVQQTSLACATTVSSSTTGLNMAETLAQAPSRASTAPKLPVDTQRLEELAIKKSRQLIPVTPSVTKVSVFSSSEKLKSKGSRGGDMSTKFGQQPSTQSVSHAFRGSSRSDVSKPSLVGSFQVLNRDRDSPSPTNSTRALNPVGAVPSAATTPLKSPNNHKLNVKATSLPVTIFVEKRPVSQQNRSDFFNSLRKKTSANNSTATPDPSSYQSTILDKSEEHLMGASSSVCTPLKVTSPSDCGLDSTLECSGTANGTLDACGDFEGSPPFNGEKSSCLDPAEEERLLRLFGWKENAGEEEEALTAEEIDAFIKEYEKLRPSSKFCHRNLRLVKTMRPEARGGASGLS</sequence>
<evidence type="ECO:0000256" key="1">
    <source>
        <dbReference type="SAM" id="MobiDB-lite"/>
    </source>
</evidence>
<comment type="caution">
    <text evidence="2">The sequence shown here is derived from an EMBL/GenBank/DDBJ whole genome shotgun (WGS) entry which is preliminary data.</text>
</comment>
<dbReference type="EMBL" id="NMUH01002631">
    <property type="protein sequence ID" value="MQM01165.1"/>
    <property type="molecule type" value="Genomic_DNA"/>
</dbReference>
<accession>A0A843W8E1</accession>
<feature type="compositionally biased region" description="Polar residues" evidence="1">
    <location>
        <begin position="352"/>
        <end position="363"/>
    </location>
</feature>
<dbReference type="AlphaFoldDB" id="A0A843W8E1"/>
<evidence type="ECO:0000313" key="2">
    <source>
        <dbReference type="EMBL" id="MQM01165.1"/>
    </source>
</evidence>
<feature type="region of interest" description="Disordered" evidence="1">
    <location>
        <begin position="446"/>
        <end position="473"/>
    </location>
</feature>
<feature type="compositionally biased region" description="Polar residues" evidence="1">
    <location>
        <begin position="459"/>
        <end position="473"/>
    </location>
</feature>
<name>A0A843W8E1_COLES</name>
<feature type="region of interest" description="Disordered" evidence="1">
    <location>
        <begin position="334"/>
        <end position="423"/>
    </location>
</feature>
<reference evidence="2" key="1">
    <citation type="submission" date="2017-07" db="EMBL/GenBank/DDBJ databases">
        <title>Taro Niue Genome Assembly and Annotation.</title>
        <authorList>
            <person name="Atibalentja N."/>
            <person name="Keating K."/>
            <person name="Fields C.J."/>
        </authorList>
    </citation>
    <scope>NUCLEOTIDE SEQUENCE</scope>
    <source>
        <strain evidence="2">Niue_2</strain>
        <tissue evidence="2">Leaf</tissue>
    </source>
</reference>
<proteinExistence type="predicted"/>
<gene>
    <name evidence="2" type="ORF">Taro_033919</name>
</gene>
<dbReference type="OrthoDB" id="1917528at2759"/>
<feature type="region of interest" description="Disordered" evidence="1">
    <location>
        <begin position="1"/>
        <end position="135"/>
    </location>
</feature>
<evidence type="ECO:0000313" key="3">
    <source>
        <dbReference type="Proteomes" id="UP000652761"/>
    </source>
</evidence>
<feature type="compositionally biased region" description="Basic and acidic residues" evidence="1">
    <location>
        <begin position="115"/>
        <end position="135"/>
    </location>
</feature>
<feature type="compositionally biased region" description="Low complexity" evidence="1">
    <location>
        <begin position="82"/>
        <end position="91"/>
    </location>
</feature>
<dbReference type="Proteomes" id="UP000652761">
    <property type="component" value="Unassembled WGS sequence"/>
</dbReference>
<keyword evidence="3" id="KW-1185">Reference proteome</keyword>
<feature type="region of interest" description="Disordered" evidence="1">
    <location>
        <begin position="204"/>
        <end position="223"/>
    </location>
</feature>
<feature type="compositionally biased region" description="Low complexity" evidence="1">
    <location>
        <begin position="29"/>
        <end position="48"/>
    </location>
</feature>
<dbReference type="PANTHER" id="PTHR34112:SF13">
    <property type="entry name" value="OS04G0448200 PROTEIN"/>
    <property type="match status" value="1"/>
</dbReference>